<evidence type="ECO:0000256" key="4">
    <source>
        <dbReference type="ARBA" id="ARBA00022833"/>
    </source>
</evidence>
<dbReference type="SMART" id="SM00249">
    <property type="entry name" value="PHD"/>
    <property type="match status" value="5"/>
</dbReference>
<feature type="domain" description="Zinc finger PHD-type" evidence="6">
    <location>
        <begin position="257"/>
        <end position="320"/>
    </location>
</feature>
<feature type="domain" description="Zinc finger PHD-type" evidence="6">
    <location>
        <begin position="400"/>
        <end position="460"/>
    </location>
</feature>
<keyword evidence="4" id="KW-0862">Zinc</keyword>
<dbReference type="InterPro" id="IPR002219">
    <property type="entry name" value="PKC_DAG/PE"/>
</dbReference>
<evidence type="ECO:0000256" key="1">
    <source>
        <dbReference type="ARBA" id="ARBA00022723"/>
    </source>
</evidence>
<dbReference type="InterPro" id="IPR004146">
    <property type="entry name" value="DC1"/>
</dbReference>
<dbReference type="InterPro" id="IPR046349">
    <property type="entry name" value="C1-like_sf"/>
</dbReference>
<dbReference type="Pfam" id="PF22926">
    <property type="entry name" value="C1-like_CT"/>
    <property type="match status" value="1"/>
</dbReference>
<keyword evidence="2" id="KW-0677">Repeat</keyword>
<sequence>MDTTTTIYKPHIHEHPLSYSARFITDGSYSHRCIGCQTTDNMYGVYFCNKFGCSIWLHKECTEAPLEINHPSHPQHPLMLNNYDDSSDQCVLCRGYLPPLRYTCFTCKITVDIACGMKPWPQVIEHPLCHSHPLIVKGNEVSASCGVCKESNYGLFYLCIECNVYFHVECVRFSQEVNHPCHSNHPLKLIAFDALTDDAEKTCILCANYPRNVCYHCFICDFTSCLRCTRRPPPLVVEDMKTHQHQLLRISKRISYACDVCGLKRDTQYYHGSYICHQCDFVVHGMCIGLPRVISINRHDHRISFTYHIGPDYSKCGVCHRSISQHHGAYSCFVCPNYAVHSRCAIERDVWDGVELEGIPYVTEDVTPYKVVSDGLISHVSHVEHPLKLHKGNILYGWIRCEACRDPVGFDSVFVCEKCCFLLHQKCANLPMKKKFIVDTELYKLEVDKLRVASYCSECATLSDGFKYSSHDENRKVDVRCFSLSEPFVHAGHSHLLYFRKAYYRRSICDACMKMSNSRFTLDCEDCRFNLCFFCATLPLRTWHRTDEHPLILCCDKKAGGQSWCDICERQLNPMLWFYTCSSCEVAIHAECVIGDFSRINPGSTIEFGGPELGWRNKIFEAVPNNQSTRPLCTKCRSRCKFSIFLKEKNKAKNGYICSRSCLLSYLG</sequence>
<name>A0A3P6AM09_BRACM</name>
<evidence type="ECO:0000259" key="6">
    <source>
        <dbReference type="SMART" id="SM00249"/>
    </source>
</evidence>
<dbReference type="SUPFAM" id="SSF57889">
    <property type="entry name" value="Cysteine-rich domain"/>
    <property type="match status" value="6"/>
</dbReference>
<dbReference type="EMBL" id="LS974618">
    <property type="protein sequence ID" value="CAG7892192.1"/>
    <property type="molecule type" value="Genomic_DNA"/>
</dbReference>
<dbReference type="InterPro" id="IPR001965">
    <property type="entry name" value="Znf_PHD"/>
</dbReference>
<dbReference type="InterPro" id="IPR053192">
    <property type="entry name" value="Vacuole_Formation_Reg"/>
</dbReference>
<dbReference type="PANTHER" id="PTHR32410">
    <property type="entry name" value="CYSTEINE/HISTIDINE-RICH C1 DOMAIN FAMILY PROTEIN"/>
    <property type="match status" value="1"/>
</dbReference>
<gene>
    <name evidence="8" type="ORF">BRAA02T05751Z</name>
    <name evidence="7" type="ORF">BRAPAZ1V2_A02P11440.2</name>
</gene>
<keyword evidence="3" id="KW-0863">Zinc-finger</keyword>
<evidence type="ECO:0008006" key="9">
    <source>
        <dbReference type="Google" id="ProtNLM"/>
    </source>
</evidence>
<dbReference type="SMART" id="SM00109">
    <property type="entry name" value="C1"/>
    <property type="match status" value="3"/>
</dbReference>
<evidence type="ECO:0000313" key="7">
    <source>
        <dbReference type="EMBL" id="CAG7892192.1"/>
    </source>
</evidence>
<dbReference type="AlphaFoldDB" id="A0A3P6AM09"/>
<evidence type="ECO:0000256" key="3">
    <source>
        <dbReference type="ARBA" id="ARBA00022771"/>
    </source>
</evidence>
<dbReference type="Gramene" id="A02p11440.2_BraZ1">
    <property type="protein sequence ID" value="A02p11440.2_BraZ1.CDS"/>
    <property type="gene ID" value="A02g11440.2_BraZ1"/>
</dbReference>
<feature type="domain" description="Phorbol-ester/DAG-type" evidence="5">
    <location>
        <begin position="493"/>
        <end position="543"/>
    </location>
</feature>
<dbReference type="GO" id="GO:0008270">
    <property type="term" value="F:zinc ion binding"/>
    <property type="evidence" value="ECO:0007669"/>
    <property type="project" value="UniProtKB-KW"/>
</dbReference>
<dbReference type="PANTHER" id="PTHR32410:SF159">
    <property type="entry name" value="CYSTEINE_HISTIDINE-RICH C1 DOMAIN FAMILY PROTEIN"/>
    <property type="match status" value="1"/>
</dbReference>
<evidence type="ECO:0000256" key="2">
    <source>
        <dbReference type="ARBA" id="ARBA00022737"/>
    </source>
</evidence>
<evidence type="ECO:0000313" key="8">
    <source>
        <dbReference type="EMBL" id="VDC86310.1"/>
    </source>
</evidence>
<dbReference type="InterPro" id="IPR054483">
    <property type="entry name" value="DC1-like_CT"/>
</dbReference>
<proteinExistence type="predicted"/>
<keyword evidence="1" id="KW-0479">Metal-binding</keyword>
<evidence type="ECO:0000259" key="5">
    <source>
        <dbReference type="SMART" id="SM00109"/>
    </source>
</evidence>
<reference evidence="8" key="1">
    <citation type="submission" date="2018-11" db="EMBL/GenBank/DDBJ databases">
        <authorList>
            <consortium name="Genoscope - CEA"/>
            <person name="William W."/>
        </authorList>
    </citation>
    <scope>NUCLEOTIDE SEQUENCE</scope>
</reference>
<feature type="domain" description="Phorbol-ester/DAG-type" evidence="5">
    <location>
        <begin position="299"/>
        <end position="350"/>
    </location>
</feature>
<accession>A0A3P6AM09</accession>
<feature type="domain" description="Zinc finger PHD-type" evidence="6">
    <location>
        <begin position="32"/>
        <end position="108"/>
    </location>
</feature>
<feature type="domain" description="Zinc finger PHD-type" evidence="6">
    <location>
        <begin position="144"/>
        <end position="221"/>
    </location>
</feature>
<dbReference type="EMBL" id="LR031573">
    <property type="protein sequence ID" value="VDC86310.1"/>
    <property type="molecule type" value="Genomic_DNA"/>
</dbReference>
<protein>
    <recommendedName>
        <fullName evidence="9">Phorbol-ester/DAG-type domain-containing protein</fullName>
    </recommendedName>
</protein>
<dbReference type="Pfam" id="PF03107">
    <property type="entry name" value="C1_2"/>
    <property type="match status" value="6"/>
</dbReference>
<feature type="domain" description="Phorbol-ester/DAG-type" evidence="5">
    <location>
        <begin position="130"/>
        <end position="181"/>
    </location>
</feature>
<dbReference type="Proteomes" id="UP000694005">
    <property type="component" value="Chromosome A02"/>
</dbReference>
<organism evidence="8">
    <name type="scientific">Brassica campestris</name>
    <name type="common">Field mustard</name>
    <dbReference type="NCBI Taxonomy" id="3711"/>
    <lineage>
        <taxon>Eukaryota</taxon>
        <taxon>Viridiplantae</taxon>
        <taxon>Streptophyta</taxon>
        <taxon>Embryophyta</taxon>
        <taxon>Tracheophyta</taxon>
        <taxon>Spermatophyta</taxon>
        <taxon>Magnoliopsida</taxon>
        <taxon>eudicotyledons</taxon>
        <taxon>Gunneridae</taxon>
        <taxon>Pentapetalae</taxon>
        <taxon>rosids</taxon>
        <taxon>malvids</taxon>
        <taxon>Brassicales</taxon>
        <taxon>Brassicaceae</taxon>
        <taxon>Brassiceae</taxon>
        <taxon>Brassica</taxon>
    </lineage>
</organism>
<feature type="domain" description="Zinc finger PHD-type" evidence="6">
    <location>
        <begin position="564"/>
        <end position="637"/>
    </location>
</feature>